<evidence type="ECO:0000256" key="12">
    <source>
        <dbReference type="PIRSR" id="PIRSR000445-4"/>
    </source>
</evidence>
<feature type="binding site" evidence="8 11">
    <location>
        <begin position="229"/>
        <end position="234"/>
    </location>
    <ligand>
        <name>NADP(+)</name>
        <dbReference type="ChEBI" id="CHEBI:58349"/>
    </ligand>
</feature>
<feature type="domain" description="Glutamyl-tRNA reductase N-terminal" evidence="15">
    <location>
        <begin position="6"/>
        <end position="156"/>
    </location>
</feature>
<protein>
    <recommendedName>
        <fullName evidence="3 8">Glutamyl-tRNA reductase</fullName>
        <shortName evidence="8">GluTR</shortName>
        <ecNumber evidence="3 8">1.2.1.70</ecNumber>
    </recommendedName>
</protein>
<comment type="pathway">
    <text evidence="1 8">Porphyrin-containing compound metabolism; protoporphyrin-IX biosynthesis; 5-aminolevulinate from L-glutamyl-tRNA(Glu): step 1/2.</text>
</comment>
<sequence>MSLLAVGLNHRTAPTSLLELAAVSADDAPKVLHDLVAADHLSEAVLLSTCNRTEIYAEVETFHGGLADISDQLSRVCGVPLTDLASHLYVHHEARAVSHLFSVVCGLDSMLVGETQILGQVRAAFRLAQSAEVTSGTLANLFQTALRVGKRAHTETSIDAAGASIVSVGVRMAAFDLQARRPDMLVAPVASPGCDPGDAVEALLRPELTAPVEVTGPAPLAGARVLIIGAGAVGSLAAQTVRRAGAGDVVVANRTAARAARVADLHDARAVGLAEIAHEVGRADLVISSTGASGLVVGHDVVRASLAGRGARPLVFLDLALPRDIDPAVRELPGVTLIDIEALRVALDGAQVAHDVEAVRALVTTEVAGFLDRRRAERVAPTVVALRAHAAAVVRDELDRLRTRLPDLDNREWDMVSGTVRRVVDKLLHAPTVRVQQLAEAPGGDSYAEALRELFDLPRDVPAIVSAPDLDLVERT</sequence>
<dbReference type="InterPro" id="IPR000343">
    <property type="entry name" value="4pyrrol_synth_GluRdtase"/>
</dbReference>
<dbReference type="UniPathway" id="UPA00251">
    <property type="reaction ID" value="UER00316"/>
</dbReference>
<evidence type="ECO:0000313" key="16">
    <source>
        <dbReference type="EMBL" id="OHV21131.1"/>
    </source>
</evidence>
<dbReference type="InterPro" id="IPR015896">
    <property type="entry name" value="4pyrrol_synth_GluRdtase_dimer"/>
</dbReference>
<feature type="domain" description="Quinate/shikimate 5-dehydrogenase/glutamyl-tRNA reductase" evidence="14">
    <location>
        <begin position="220"/>
        <end position="344"/>
    </location>
</feature>
<accession>A0A1S1PIQ6</accession>
<evidence type="ECO:0000256" key="2">
    <source>
        <dbReference type="ARBA" id="ARBA00005916"/>
    </source>
</evidence>
<dbReference type="FunFam" id="3.30.460.30:FF:000001">
    <property type="entry name" value="Glutamyl-tRNA reductase"/>
    <property type="match status" value="1"/>
</dbReference>
<evidence type="ECO:0000259" key="13">
    <source>
        <dbReference type="Pfam" id="PF00745"/>
    </source>
</evidence>
<feature type="binding site" evidence="8 10">
    <location>
        <begin position="49"/>
        <end position="52"/>
    </location>
    <ligand>
        <name>substrate</name>
    </ligand>
</feature>
<feature type="binding site" evidence="8 10">
    <location>
        <begin position="114"/>
        <end position="116"/>
    </location>
    <ligand>
        <name>substrate</name>
    </ligand>
</feature>
<dbReference type="PANTHER" id="PTHR43013:SF1">
    <property type="entry name" value="GLUTAMYL-TRNA REDUCTASE"/>
    <property type="match status" value="1"/>
</dbReference>
<dbReference type="RefSeq" id="WP_071066482.1">
    <property type="nucleotide sequence ID" value="NZ_JBFLUH010000200.1"/>
</dbReference>
<dbReference type="GO" id="GO:0050661">
    <property type="term" value="F:NADP binding"/>
    <property type="evidence" value="ECO:0007669"/>
    <property type="project" value="InterPro"/>
</dbReference>
<evidence type="ECO:0000256" key="5">
    <source>
        <dbReference type="ARBA" id="ARBA00023002"/>
    </source>
</evidence>
<keyword evidence="4 8" id="KW-0521">NADP</keyword>
<evidence type="ECO:0000256" key="6">
    <source>
        <dbReference type="ARBA" id="ARBA00023244"/>
    </source>
</evidence>
<dbReference type="InterPro" id="IPR006151">
    <property type="entry name" value="Shikm_DH/Glu-tRNA_Rdtase"/>
</dbReference>
<dbReference type="EC" id="1.2.1.70" evidence="3 8"/>
<comment type="catalytic activity">
    <reaction evidence="7 8">
        <text>(S)-4-amino-5-oxopentanoate + tRNA(Glu) + NADP(+) = L-glutamyl-tRNA(Glu) + NADPH + H(+)</text>
        <dbReference type="Rhea" id="RHEA:12344"/>
        <dbReference type="Rhea" id="RHEA-COMP:9663"/>
        <dbReference type="Rhea" id="RHEA-COMP:9680"/>
        <dbReference type="ChEBI" id="CHEBI:15378"/>
        <dbReference type="ChEBI" id="CHEBI:57501"/>
        <dbReference type="ChEBI" id="CHEBI:57783"/>
        <dbReference type="ChEBI" id="CHEBI:58349"/>
        <dbReference type="ChEBI" id="CHEBI:78442"/>
        <dbReference type="ChEBI" id="CHEBI:78520"/>
        <dbReference type="EC" id="1.2.1.70"/>
    </reaction>
</comment>
<feature type="binding site" evidence="8 10">
    <location>
        <position position="120"/>
    </location>
    <ligand>
        <name>substrate</name>
    </ligand>
</feature>
<feature type="binding site" evidence="8 10">
    <location>
        <position position="109"/>
    </location>
    <ligand>
        <name>substrate</name>
    </ligand>
</feature>
<evidence type="ECO:0000313" key="17">
    <source>
        <dbReference type="Proteomes" id="UP000179769"/>
    </source>
</evidence>
<dbReference type="InterPro" id="IPR018214">
    <property type="entry name" value="GluRdtase_CS"/>
</dbReference>
<keyword evidence="17" id="KW-1185">Reference proteome</keyword>
<dbReference type="PANTHER" id="PTHR43013">
    <property type="entry name" value="GLUTAMYL-TRNA REDUCTASE"/>
    <property type="match status" value="1"/>
</dbReference>
<dbReference type="CDD" id="cd05213">
    <property type="entry name" value="NAD_bind_Glutamyl_tRNA_reduct"/>
    <property type="match status" value="1"/>
</dbReference>
<comment type="miscellaneous">
    <text evidence="8">During catalysis, the active site Cys acts as a nucleophile attacking the alpha-carbonyl group of tRNA-bound glutamate with the formation of a thioester intermediate between enzyme and glutamate, and the concomitant release of tRNA(Glu). The thioester intermediate is finally reduced by direct hydride transfer from NADPH, to form the product GSA.</text>
</comment>
<feature type="site" description="Important for activity" evidence="8 12">
    <location>
        <position position="99"/>
    </location>
</feature>
<evidence type="ECO:0000256" key="10">
    <source>
        <dbReference type="PIRSR" id="PIRSR000445-2"/>
    </source>
</evidence>
<evidence type="ECO:0000256" key="11">
    <source>
        <dbReference type="PIRSR" id="PIRSR000445-3"/>
    </source>
</evidence>
<evidence type="ECO:0000256" key="7">
    <source>
        <dbReference type="ARBA" id="ARBA00047464"/>
    </source>
</evidence>
<dbReference type="EMBL" id="MAXA01000257">
    <property type="protein sequence ID" value="OHV21131.1"/>
    <property type="molecule type" value="Genomic_DNA"/>
</dbReference>
<dbReference type="AlphaFoldDB" id="A0A1S1PIQ6"/>
<comment type="function">
    <text evidence="8">Catalyzes the NADPH-dependent reduction of glutamyl-tRNA(Glu) to glutamate 1-semialdehyde (GSA).</text>
</comment>
<comment type="domain">
    <text evidence="8">Possesses an unusual extended V-shaped dimeric structure with each monomer consisting of three distinct domains arranged along a curved 'spinal' alpha-helix. The N-terminal catalytic domain specifically recognizes the glutamate moiety of the substrate. The second domain is the NADPH-binding domain, and the third C-terminal domain is responsible for dimerization.</text>
</comment>
<organism evidence="16 17">
    <name type="scientific">Parafrankia soli</name>
    <dbReference type="NCBI Taxonomy" id="2599596"/>
    <lineage>
        <taxon>Bacteria</taxon>
        <taxon>Bacillati</taxon>
        <taxon>Actinomycetota</taxon>
        <taxon>Actinomycetes</taxon>
        <taxon>Frankiales</taxon>
        <taxon>Frankiaceae</taxon>
        <taxon>Parafrankia</taxon>
    </lineage>
</organism>
<evidence type="ECO:0000259" key="15">
    <source>
        <dbReference type="Pfam" id="PF05201"/>
    </source>
</evidence>
<keyword evidence="6 8" id="KW-0627">Porphyrin biosynthesis</keyword>
<evidence type="ECO:0000256" key="8">
    <source>
        <dbReference type="HAMAP-Rule" id="MF_00087"/>
    </source>
</evidence>
<dbReference type="Gene3D" id="3.30.460.30">
    <property type="entry name" value="Glutamyl-tRNA reductase, N-terminal domain"/>
    <property type="match status" value="1"/>
</dbReference>
<comment type="caution">
    <text evidence="16">The sequence shown here is derived from an EMBL/GenBank/DDBJ whole genome shotgun (WGS) entry which is preliminary data.</text>
</comment>
<dbReference type="InterPro" id="IPR036453">
    <property type="entry name" value="GluRdtase_dimer_dom_sf"/>
</dbReference>
<dbReference type="PROSITE" id="PS00747">
    <property type="entry name" value="GLUTR"/>
    <property type="match status" value="1"/>
</dbReference>
<reference evidence="17" key="1">
    <citation type="submission" date="2016-07" db="EMBL/GenBank/DDBJ databases">
        <title>Frankia sp. NRRL B-16219 Genome sequencing.</title>
        <authorList>
            <person name="Ghodhbane-Gtari F."/>
            <person name="Swanson E."/>
            <person name="Gueddou A."/>
            <person name="Louati M."/>
            <person name="Nouioui I."/>
            <person name="Hezbri K."/>
            <person name="Abebe-Akele F."/>
            <person name="Simpson S."/>
            <person name="Morris K."/>
            <person name="Thomas K."/>
            <person name="Gtari M."/>
            <person name="Tisa L.S."/>
        </authorList>
    </citation>
    <scope>NUCLEOTIDE SEQUENCE [LARGE SCALE GENOMIC DNA]</scope>
    <source>
        <strain evidence="17">NRRL B-16219</strain>
    </source>
</reference>
<keyword evidence="5 8" id="KW-0560">Oxidoreductase</keyword>
<dbReference type="SUPFAM" id="SSF69742">
    <property type="entry name" value="Glutamyl tRNA-reductase catalytic, N-terminal domain"/>
    <property type="match status" value="1"/>
</dbReference>
<dbReference type="InterPro" id="IPR015895">
    <property type="entry name" value="4pyrrol_synth_GluRdtase_N"/>
</dbReference>
<dbReference type="InterPro" id="IPR036343">
    <property type="entry name" value="GluRdtase_N_sf"/>
</dbReference>
<dbReference type="PIRSF" id="PIRSF000445">
    <property type="entry name" value="4pyrrol_synth_GluRdtase"/>
    <property type="match status" value="1"/>
</dbReference>
<comment type="subunit">
    <text evidence="8">Homodimer.</text>
</comment>
<dbReference type="Proteomes" id="UP000179769">
    <property type="component" value="Unassembled WGS sequence"/>
</dbReference>
<dbReference type="SUPFAM" id="SSF51735">
    <property type="entry name" value="NAD(P)-binding Rossmann-fold domains"/>
    <property type="match status" value="1"/>
</dbReference>
<evidence type="ECO:0000256" key="4">
    <source>
        <dbReference type="ARBA" id="ARBA00022857"/>
    </source>
</evidence>
<dbReference type="GO" id="GO:0008883">
    <property type="term" value="F:glutamyl-tRNA reductase activity"/>
    <property type="evidence" value="ECO:0007669"/>
    <property type="project" value="UniProtKB-UniRule"/>
</dbReference>
<name>A0A1S1PIQ6_9ACTN</name>
<dbReference type="SUPFAM" id="SSF69075">
    <property type="entry name" value="Glutamyl tRNA-reductase dimerization domain"/>
    <property type="match status" value="1"/>
</dbReference>
<dbReference type="Pfam" id="PF01488">
    <property type="entry name" value="Shikimate_DH"/>
    <property type="match status" value="1"/>
</dbReference>
<evidence type="ECO:0000256" key="3">
    <source>
        <dbReference type="ARBA" id="ARBA00012970"/>
    </source>
</evidence>
<dbReference type="OrthoDB" id="110209at2"/>
<comment type="similarity">
    <text evidence="2 8">Belongs to the glutamyl-tRNA reductase family.</text>
</comment>
<evidence type="ECO:0000256" key="1">
    <source>
        <dbReference type="ARBA" id="ARBA00005059"/>
    </source>
</evidence>
<feature type="active site" description="Nucleophile" evidence="8 9">
    <location>
        <position position="50"/>
    </location>
</feature>
<dbReference type="GO" id="GO:0019353">
    <property type="term" value="P:protoporphyrinogen IX biosynthetic process from glutamate"/>
    <property type="evidence" value="ECO:0007669"/>
    <property type="project" value="TreeGrafter"/>
</dbReference>
<dbReference type="Gene3D" id="3.40.50.720">
    <property type="entry name" value="NAD(P)-binding Rossmann-like Domain"/>
    <property type="match status" value="1"/>
</dbReference>
<proteinExistence type="inferred from homology"/>
<dbReference type="HAMAP" id="MF_00087">
    <property type="entry name" value="Glu_tRNA_reductase"/>
    <property type="match status" value="1"/>
</dbReference>
<feature type="domain" description="Tetrapyrrole biosynthesis glutamyl-tRNA reductase dimerisation" evidence="13">
    <location>
        <begin position="359"/>
        <end position="457"/>
    </location>
</feature>
<dbReference type="NCBIfam" id="NF000744">
    <property type="entry name" value="PRK00045.1-3"/>
    <property type="match status" value="1"/>
</dbReference>
<evidence type="ECO:0000259" key="14">
    <source>
        <dbReference type="Pfam" id="PF01488"/>
    </source>
</evidence>
<dbReference type="InterPro" id="IPR036291">
    <property type="entry name" value="NAD(P)-bd_dom_sf"/>
</dbReference>
<gene>
    <name evidence="8" type="primary">hemA</name>
    <name evidence="16" type="ORF">BBK14_07495</name>
</gene>
<dbReference type="Pfam" id="PF05201">
    <property type="entry name" value="GlutR_N"/>
    <property type="match status" value="1"/>
</dbReference>
<evidence type="ECO:0000256" key="9">
    <source>
        <dbReference type="PIRSR" id="PIRSR000445-1"/>
    </source>
</evidence>
<dbReference type="Pfam" id="PF00745">
    <property type="entry name" value="GlutR_dimer"/>
    <property type="match status" value="1"/>
</dbReference>